<dbReference type="Pfam" id="PF02082">
    <property type="entry name" value="Rrf2"/>
    <property type="match status" value="1"/>
</dbReference>
<dbReference type="PANTHER" id="PTHR33221:SF15">
    <property type="entry name" value="HTH-TYPE TRANSCRIPTIONAL REGULATOR YWGB-RELATED"/>
    <property type="match status" value="1"/>
</dbReference>
<dbReference type="KEGG" id="saci:Sinac_5735"/>
<organism evidence="1 2">
    <name type="scientific">Singulisphaera acidiphila (strain ATCC BAA-1392 / DSM 18658 / VKM B-2454 / MOB10)</name>
    <dbReference type="NCBI Taxonomy" id="886293"/>
    <lineage>
        <taxon>Bacteria</taxon>
        <taxon>Pseudomonadati</taxon>
        <taxon>Planctomycetota</taxon>
        <taxon>Planctomycetia</taxon>
        <taxon>Isosphaerales</taxon>
        <taxon>Isosphaeraceae</taxon>
        <taxon>Singulisphaera</taxon>
    </lineage>
</organism>
<dbReference type="GO" id="GO:0003700">
    <property type="term" value="F:DNA-binding transcription factor activity"/>
    <property type="evidence" value="ECO:0007669"/>
    <property type="project" value="TreeGrafter"/>
</dbReference>
<reference evidence="1 2" key="1">
    <citation type="submission" date="2012-02" db="EMBL/GenBank/DDBJ databases">
        <title>Complete sequence of chromosome of Singulisphaera acidiphila DSM 18658.</title>
        <authorList>
            <consortium name="US DOE Joint Genome Institute (JGI-PGF)"/>
            <person name="Lucas S."/>
            <person name="Copeland A."/>
            <person name="Lapidus A."/>
            <person name="Glavina del Rio T."/>
            <person name="Dalin E."/>
            <person name="Tice H."/>
            <person name="Bruce D."/>
            <person name="Goodwin L."/>
            <person name="Pitluck S."/>
            <person name="Peters L."/>
            <person name="Ovchinnikova G."/>
            <person name="Chertkov O."/>
            <person name="Kyrpides N."/>
            <person name="Mavromatis K."/>
            <person name="Ivanova N."/>
            <person name="Brettin T."/>
            <person name="Detter J.C."/>
            <person name="Han C."/>
            <person name="Larimer F."/>
            <person name="Land M."/>
            <person name="Hauser L."/>
            <person name="Markowitz V."/>
            <person name="Cheng J.-F."/>
            <person name="Hugenholtz P."/>
            <person name="Woyke T."/>
            <person name="Wu D."/>
            <person name="Tindall B."/>
            <person name="Pomrenke H."/>
            <person name="Brambilla E."/>
            <person name="Klenk H.-P."/>
            <person name="Eisen J.A."/>
        </authorList>
    </citation>
    <scope>NUCLEOTIDE SEQUENCE [LARGE SCALE GENOMIC DNA]</scope>
    <source>
        <strain evidence="2">ATCC BAA-1392 / DSM 18658 / VKM B-2454 / MOB10</strain>
    </source>
</reference>
<dbReference type="HOGENOM" id="CLU_107144_4_2_0"/>
<dbReference type="PANTHER" id="PTHR33221">
    <property type="entry name" value="WINGED HELIX-TURN-HELIX TRANSCRIPTIONAL REGULATOR, RRF2 FAMILY"/>
    <property type="match status" value="1"/>
</dbReference>
<dbReference type="InterPro" id="IPR036388">
    <property type="entry name" value="WH-like_DNA-bd_sf"/>
</dbReference>
<dbReference type="InterPro" id="IPR000944">
    <property type="entry name" value="Tscrpt_reg_Rrf2"/>
</dbReference>
<evidence type="ECO:0000313" key="2">
    <source>
        <dbReference type="Proteomes" id="UP000010798"/>
    </source>
</evidence>
<dbReference type="SUPFAM" id="SSF46785">
    <property type="entry name" value="Winged helix' DNA-binding domain"/>
    <property type="match status" value="1"/>
</dbReference>
<keyword evidence="2" id="KW-1185">Reference proteome</keyword>
<evidence type="ECO:0000313" key="1">
    <source>
        <dbReference type="EMBL" id="AGA29865.1"/>
    </source>
</evidence>
<dbReference type="AlphaFoldDB" id="L0DM35"/>
<dbReference type="Proteomes" id="UP000010798">
    <property type="component" value="Chromosome"/>
</dbReference>
<proteinExistence type="predicted"/>
<dbReference type="OrthoDB" id="213028at2"/>
<sequence>MSSKLSVGIHILTVLALKRGEALTSEYIAGSVNTNPVVIRRLLGLFRAAGFVESKTGVGGGWLLVADPSAINLLEVLRVLEPQHQMFALHHSEPNQECFVGCNIQKVLMEIYDEAWEGMAKRLERSTIASVTATLLERLQA</sequence>
<name>L0DM35_SINAD</name>
<dbReference type="eggNOG" id="COG1959">
    <property type="taxonomic scope" value="Bacteria"/>
</dbReference>
<dbReference type="RefSeq" id="WP_015248962.1">
    <property type="nucleotide sequence ID" value="NC_019892.1"/>
</dbReference>
<gene>
    <name evidence="1" type="ordered locus">Sinac_5735</name>
</gene>
<dbReference type="STRING" id="886293.Sinac_5735"/>
<protein>
    <submittedName>
        <fullName evidence="1">Putative transcriptional regulator</fullName>
    </submittedName>
</protein>
<dbReference type="InterPro" id="IPR036390">
    <property type="entry name" value="WH_DNA-bd_sf"/>
</dbReference>
<accession>L0DM35</accession>
<dbReference type="Gene3D" id="1.10.10.10">
    <property type="entry name" value="Winged helix-like DNA-binding domain superfamily/Winged helix DNA-binding domain"/>
    <property type="match status" value="1"/>
</dbReference>
<dbReference type="EMBL" id="CP003364">
    <property type="protein sequence ID" value="AGA29865.1"/>
    <property type="molecule type" value="Genomic_DNA"/>
</dbReference>
<dbReference type="PROSITE" id="PS51197">
    <property type="entry name" value="HTH_RRF2_2"/>
    <property type="match status" value="1"/>
</dbReference>
<dbReference type="GO" id="GO:0005829">
    <property type="term" value="C:cytosol"/>
    <property type="evidence" value="ECO:0007669"/>
    <property type="project" value="TreeGrafter"/>
</dbReference>